<comment type="caution">
    <text evidence="2">The sequence shown here is derived from an EMBL/GenBank/DDBJ whole genome shotgun (WGS) entry which is preliminary data.</text>
</comment>
<evidence type="ECO:0000313" key="2">
    <source>
        <dbReference type="EMBL" id="KGA16865.1"/>
    </source>
</evidence>
<dbReference type="InterPro" id="IPR016181">
    <property type="entry name" value="Acyl_CoA_acyltransferase"/>
</dbReference>
<proteinExistence type="predicted"/>
<dbReference type="InterPro" id="IPR000182">
    <property type="entry name" value="GNAT_dom"/>
</dbReference>
<protein>
    <recommendedName>
        <fullName evidence="1">N-acetyltransferase domain-containing protein</fullName>
    </recommendedName>
</protein>
<sequence>MNNEVVVVLISPNEWQRLRSIRLEALTESGHAFGGTLEAESAEDEITWRNKFEKLDFLIASVDGIDAAMLSVEVLNGDFGATCWIGGCWSAPRFRGKGLMRAMFTFIDQQEKDWKVQGLGVWTDNYSAIASYEKLGFVKMGEDTESTRKPGMFYQRMIRKSPKR</sequence>
<dbReference type="Gene3D" id="3.40.630.30">
    <property type="match status" value="1"/>
</dbReference>
<dbReference type="CDD" id="cd04301">
    <property type="entry name" value="NAT_SF"/>
    <property type="match status" value="1"/>
</dbReference>
<dbReference type="SUPFAM" id="SSF55729">
    <property type="entry name" value="Acyl-CoA N-acyltransferases (Nat)"/>
    <property type="match status" value="1"/>
</dbReference>
<evidence type="ECO:0000259" key="1">
    <source>
        <dbReference type="PROSITE" id="PS51186"/>
    </source>
</evidence>
<reference evidence="2" key="1">
    <citation type="submission" date="2014-05" db="EMBL/GenBank/DDBJ databases">
        <title>Key roles for freshwater Actinobacteria revealed by deep metagenomic sequencing.</title>
        <authorList>
            <person name="Ghai R."/>
            <person name="Mizuno C.M."/>
            <person name="Picazo A."/>
            <person name="Camacho A."/>
            <person name="Rodriguez-Valera F."/>
        </authorList>
    </citation>
    <scope>NUCLEOTIDE SEQUENCE</scope>
</reference>
<organism evidence="2">
    <name type="scientific">freshwater metagenome</name>
    <dbReference type="NCBI Taxonomy" id="449393"/>
    <lineage>
        <taxon>unclassified sequences</taxon>
        <taxon>metagenomes</taxon>
        <taxon>ecological metagenomes</taxon>
    </lineage>
</organism>
<dbReference type="Pfam" id="PF00583">
    <property type="entry name" value="Acetyltransf_1"/>
    <property type="match status" value="1"/>
</dbReference>
<dbReference type="PROSITE" id="PS51186">
    <property type="entry name" value="GNAT"/>
    <property type="match status" value="1"/>
</dbReference>
<dbReference type="AlphaFoldDB" id="A0A094PYG9"/>
<gene>
    <name evidence="2" type="ORF">GM50_13360</name>
</gene>
<dbReference type="GO" id="GO:0016747">
    <property type="term" value="F:acyltransferase activity, transferring groups other than amino-acyl groups"/>
    <property type="evidence" value="ECO:0007669"/>
    <property type="project" value="InterPro"/>
</dbReference>
<feature type="domain" description="N-acetyltransferase" evidence="1">
    <location>
        <begin position="5"/>
        <end position="159"/>
    </location>
</feature>
<name>A0A094PYG9_9ZZZZ</name>
<accession>A0A094PYG9</accession>
<dbReference type="EMBL" id="JNSK01000055">
    <property type="protein sequence ID" value="KGA16865.1"/>
    <property type="molecule type" value="Genomic_DNA"/>
</dbReference>